<keyword evidence="2" id="KW-1185">Reference proteome</keyword>
<dbReference type="Proteomes" id="UP000643701">
    <property type="component" value="Unassembled WGS sequence"/>
</dbReference>
<name>A0A967AHF6_9FLAO</name>
<feature type="non-terminal residue" evidence="1">
    <location>
        <position position="210"/>
    </location>
</feature>
<comment type="caution">
    <text evidence="1">The sequence shown here is derived from an EMBL/GenBank/DDBJ whole genome shotgun (WGS) entry which is preliminary data.</text>
</comment>
<dbReference type="AlphaFoldDB" id="A0A967AHF6"/>
<sequence length="210" mass="23349">DIAYYNNENGAIEENPGNLIATPTGYESQSDEQTVYIRVTDPTSPRECFNIVPVELRVDPLPDIINPERISVCDDETGGSTTNEQATFDLTSKIEEITQGDQTILINFYEDEALENQITDTENFVNTQANPQVVYVEAVDLDTDCTKTTTLTIEVIPEPTIPELDPLVECDPGNNGFAEFDLGTEIENIISNEVDVEISFHETEQEAFFG</sequence>
<proteinExistence type="predicted"/>
<protein>
    <recommendedName>
        <fullName evidence="3">Gliding motility-associated C-terminal domain-containing protein</fullName>
    </recommendedName>
</protein>
<dbReference type="EMBL" id="JAANAS010000073">
    <property type="protein sequence ID" value="NGZ90541.1"/>
    <property type="molecule type" value="Genomic_DNA"/>
</dbReference>
<evidence type="ECO:0008006" key="3">
    <source>
        <dbReference type="Google" id="ProtNLM"/>
    </source>
</evidence>
<reference evidence="1" key="1">
    <citation type="submission" date="2020-03" db="EMBL/GenBank/DDBJ databases">
        <title>Psychroflexus Maritimus sp. nov., isolate from marine sediment.</title>
        <authorList>
            <person name="Zhong Y.-L."/>
        </authorList>
    </citation>
    <scope>NUCLEOTIDE SEQUENCE</scope>
    <source>
        <strain evidence="1">C1</strain>
    </source>
</reference>
<accession>A0A967AHF6</accession>
<feature type="non-terminal residue" evidence="1">
    <location>
        <position position="1"/>
    </location>
</feature>
<organism evidence="1 2">
    <name type="scientific">Psychroflexus maritimus</name>
    <dbReference type="NCBI Taxonomy" id="2714865"/>
    <lineage>
        <taxon>Bacteria</taxon>
        <taxon>Pseudomonadati</taxon>
        <taxon>Bacteroidota</taxon>
        <taxon>Flavobacteriia</taxon>
        <taxon>Flavobacteriales</taxon>
        <taxon>Flavobacteriaceae</taxon>
        <taxon>Psychroflexus</taxon>
    </lineage>
</organism>
<gene>
    <name evidence="1" type="ORF">G7034_09770</name>
</gene>
<evidence type="ECO:0000313" key="1">
    <source>
        <dbReference type="EMBL" id="NGZ90541.1"/>
    </source>
</evidence>
<evidence type="ECO:0000313" key="2">
    <source>
        <dbReference type="Proteomes" id="UP000643701"/>
    </source>
</evidence>